<sequence>MGHATARSSLWMDVERPSFSPSENGRSFDVAVLGGGITGLTTALLLKRQGARVAVLEADRVASGTTGSNTAKVTALQSTLYSTVRSHRGSRAAATYASASAAAVDKVAELCEEESISCDLRRRTAYTYAVDDAELRSIEREAAVTHEAGLPTVLDDDTDLPFPVTGALRLDDQIEFHPVRYALGLARAVHGDGSQVCEHTRALNVLEGSPCRVRTSSGTVTADQVVVATHYPILDRGLYFARLEPDRSYCLAARVRGSPPRGLSINAGSPKRSLRSYGDLLVLAGESHPTGARGVGAQQYGRLEEFAHRHWDVEEITHRWSAQDPTAYDHFPMVGPHTPESSRLFVATGFMKWGLTGGTFSGMVLADLIGRRPNPWAETLSPTRFSPHSSPTLVRINAGVGADFVGDRFAPGQAGSAEDIPRGEAGVVRQGSERTGVYRDEDGMLHAVSLRCTHLGCLLRFNGADRSWDCPCHGSRFDIDGSVLEGPAVRPLECKPPPTRRDR</sequence>
<comment type="caution">
    <text evidence="7">The sequence shown here is derived from an EMBL/GenBank/DDBJ whole genome shotgun (WGS) entry which is preliminary data.</text>
</comment>
<dbReference type="InterPro" id="IPR038010">
    <property type="entry name" value="YhfW_C"/>
</dbReference>
<name>A0A368VT88_9ACTN</name>
<protein>
    <submittedName>
        <fullName evidence="7">Glycine/D-amino acid oxidase-like deaminating enzyme</fullName>
    </submittedName>
</protein>
<dbReference type="GO" id="GO:0051537">
    <property type="term" value="F:2 iron, 2 sulfur cluster binding"/>
    <property type="evidence" value="ECO:0007669"/>
    <property type="project" value="UniProtKB-KW"/>
</dbReference>
<dbReference type="SUPFAM" id="SSF51905">
    <property type="entry name" value="FAD/NAD(P)-binding domain"/>
    <property type="match status" value="1"/>
</dbReference>
<evidence type="ECO:0000256" key="2">
    <source>
        <dbReference type="ARBA" id="ARBA00022723"/>
    </source>
</evidence>
<dbReference type="Proteomes" id="UP000253495">
    <property type="component" value="Unassembled WGS sequence"/>
</dbReference>
<keyword evidence="5" id="KW-1015">Disulfide bond</keyword>
<dbReference type="InterPro" id="IPR036922">
    <property type="entry name" value="Rieske_2Fe-2S_sf"/>
</dbReference>
<dbReference type="OrthoDB" id="9767869at2"/>
<dbReference type="Gene3D" id="3.30.9.10">
    <property type="entry name" value="D-Amino Acid Oxidase, subunit A, domain 2"/>
    <property type="match status" value="1"/>
</dbReference>
<dbReference type="PANTHER" id="PTHR13847">
    <property type="entry name" value="SARCOSINE DEHYDROGENASE-RELATED"/>
    <property type="match status" value="1"/>
</dbReference>
<feature type="domain" description="Rieske" evidence="6">
    <location>
        <begin position="412"/>
        <end position="503"/>
    </location>
</feature>
<dbReference type="PRINTS" id="PR00162">
    <property type="entry name" value="RIESKE"/>
</dbReference>
<dbReference type="SUPFAM" id="SSF50022">
    <property type="entry name" value="ISP domain"/>
    <property type="match status" value="1"/>
</dbReference>
<evidence type="ECO:0000256" key="1">
    <source>
        <dbReference type="ARBA" id="ARBA00022714"/>
    </source>
</evidence>
<dbReference type="GO" id="GO:0016020">
    <property type="term" value="C:membrane"/>
    <property type="evidence" value="ECO:0007669"/>
    <property type="project" value="InterPro"/>
</dbReference>
<evidence type="ECO:0000256" key="5">
    <source>
        <dbReference type="ARBA" id="ARBA00023157"/>
    </source>
</evidence>
<dbReference type="Gene3D" id="3.50.50.60">
    <property type="entry name" value="FAD/NAD(P)-binding domain"/>
    <property type="match status" value="1"/>
</dbReference>
<keyword evidence="8" id="KW-1185">Reference proteome</keyword>
<dbReference type="PANTHER" id="PTHR13847:SF274">
    <property type="entry name" value="RIESKE 2FE-2S IRON-SULFUR PROTEIN YHFW-RELATED"/>
    <property type="match status" value="1"/>
</dbReference>
<dbReference type="EMBL" id="QPJC01000006">
    <property type="protein sequence ID" value="RCW43667.1"/>
    <property type="molecule type" value="Genomic_DNA"/>
</dbReference>
<keyword evidence="4" id="KW-0411">Iron-sulfur</keyword>
<dbReference type="GO" id="GO:0004497">
    <property type="term" value="F:monooxygenase activity"/>
    <property type="evidence" value="ECO:0007669"/>
    <property type="project" value="UniProtKB-ARBA"/>
</dbReference>
<evidence type="ECO:0000259" key="6">
    <source>
        <dbReference type="PROSITE" id="PS51296"/>
    </source>
</evidence>
<evidence type="ECO:0000313" key="8">
    <source>
        <dbReference type="Proteomes" id="UP000253495"/>
    </source>
</evidence>
<dbReference type="Gene3D" id="2.102.10.10">
    <property type="entry name" value="Rieske [2Fe-2S] iron-sulphur domain"/>
    <property type="match status" value="1"/>
</dbReference>
<dbReference type="InterPro" id="IPR017941">
    <property type="entry name" value="Rieske_2Fe-2S"/>
</dbReference>
<dbReference type="GO" id="GO:0046872">
    <property type="term" value="F:metal ion binding"/>
    <property type="evidence" value="ECO:0007669"/>
    <property type="project" value="UniProtKB-KW"/>
</dbReference>
<reference evidence="7 8" key="1">
    <citation type="submission" date="2018-07" db="EMBL/GenBank/DDBJ databases">
        <title>Genomic Encyclopedia of Type Strains, Phase III (KMG-III): the genomes of soil and plant-associated and newly described type strains.</title>
        <authorList>
            <person name="Whitman W."/>
        </authorList>
    </citation>
    <scope>NUCLEOTIDE SEQUENCE [LARGE SCALE GENOMIC DNA]</scope>
    <source>
        <strain evidence="7 8">CECT 8575</strain>
    </source>
</reference>
<accession>A0A368VT88</accession>
<dbReference type="GO" id="GO:0016705">
    <property type="term" value="F:oxidoreductase activity, acting on paired donors, with incorporation or reduction of molecular oxygen"/>
    <property type="evidence" value="ECO:0007669"/>
    <property type="project" value="UniProtKB-ARBA"/>
</dbReference>
<dbReference type="InterPro" id="IPR005805">
    <property type="entry name" value="Rieske_Fe-S_prot_C"/>
</dbReference>
<dbReference type="CDD" id="cd03477">
    <property type="entry name" value="Rieske_YhfW_C"/>
    <property type="match status" value="1"/>
</dbReference>
<evidence type="ECO:0000313" key="7">
    <source>
        <dbReference type="EMBL" id="RCW43667.1"/>
    </source>
</evidence>
<dbReference type="AlphaFoldDB" id="A0A368VT88"/>
<dbReference type="InterPro" id="IPR036188">
    <property type="entry name" value="FAD/NAD-bd_sf"/>
</dbReference>
<gene>
    <name evidence="7" type="ORF">DFQ14_106145</name>
</gene>
<evidence type="ECO:0000256" key="4">
    <source>
        <dbReference type="ARBA" id="ARBA00023014"/>
    </source>
</evidence>
<keyword evidence="2" id="KW-0479">Metal-binding</keyword>
<keyword evidence="1" id="KW-0001">2Fe-2S</keyword>
<dbReference type="GO" id="GO:0005737">
    <property type="term" value="C:cytoplasm"/>
    <property type="evidence" value="ECO:0007669"/>
    <property type="project" value="TreeGrafter"/>
</dbReference>
<organism evidence="7 8">
    <name type="scientific">Halopolyspora algeriensis</name>
    <dbReference type="NCBI Taxonomy" id="1500506"/>
    <lineage>
        <taxon>Bacteria</taxon>
        <taxon>Bacillati</taxon>
        <taxon>Actinomycetota</taxon>
        <taxon>Actinomycetes</taxon>
        <taxon>Actinomycetes incertae sedis</taxon>
        <taxon>Halopolyspora</taxon>
    </lineage>
</organism>
<dbReference type="PROSITE" id="PS51296">
    <property type="entry name" value="RIESKE"/>
    <property type="match status" value="1"/>
</dbReference>
<dbReference type="InterPro" id="IPR006076">
    <property type="entry name" value="FAD-dep_OxRdtase"/>
</dbReference>
<proteinExistence type="predicted"/>
<evidence type="ECO:0000256" key="3">
    <source>
        <dbReference type="ARBA" id="ARBA00023004"/>
    </source>
</evidence>
<keyword evidence="3" id="KW-0408">Iron</keyword>
<dbReference type="Pfam" id="PF01266">
    <property type="entry name" value="DAO"/>
    <property type="match status" value="1"/>
</dbReference>
<dbReference type="Pfam" id="PF00355">
    <property type="entry name" value="Rieske"/>
    <property type="match status" value="1"/>
</dbReference>